<dbReference type="SUPFAM" id="SSF55729">
    <property type="entry name" value="Acyl-CoA N-acyltransferases (Nat)"/>
    <property type="match status" value="1"/>
</dbReference>
<dbReference type="RefSeq" id="WP_229696207.1">
    <property type="nucleotide sequence ID" value="NZ_BMKR01000014.1"/>
</dbReference>
<protein>
    <submittedName>
        <fullName evidence="2">N-acetyltransferase</fullName>
    </submittedName>
</protein>
<dbReference type="Pfam" id="PF00583">
    <property type="entry name" value="Acetyltransf_1"/>
    <property type="match status" value="1"/>
</dbReference>
<dbReference type="EMBL" id="BMKR01000014">
    <property type="protein sequence ID" value="GGF87155.1"/>
    <property type="molecule type" value="Genomic_DNA"/>
</dbReference>
<dbReference type="PANTHER" id="PTHR43259">
    <property type="entry name" value="SPT10P"/>
    <property type="match status" value="1"/>
</dbReference>
<evidence type="ECO:0000259" key="1">
    <source>
        <dbReference type="PROSITE" id="PS51186"/>
    </source>
</evidence>
<dbReference type="PANTHER" id="PTHR43259:SF1">
    <property type="entry name" value="N-ACETYLTRANSFERASE DOMAIN-CONTAINING PROTEIN"/>
    <property type="match status" value="1"/>
</dbReference>
<gene>
    <name evidence="2" type="ORF">GCM10010912_35520</name>
</gene>
<comment type="caution">
    <text evidence="2">The sequence shown here is derived from an EMBL/GenBank/DDBJ whole genome shotgun (WGS) entry which is preliminary data.</text>
</comment>
<dbReference type="Gene3D" id="3.40.630.30">
    <property type="match status" value="1"/>
</dbReference>
<dbReference type="Proteomes" id="UP000637643">
    <property type="component" value="Unassembled WGS sequence"/>
</dbReference>
<dbReference type="InterPro" id="IPR016181">
    <property type="entry name" value="Acyl_CoA_acyltransferase"/>
</dbReference>
<dbReference type="InterPro" id="IPR000182">
    <property type="entry name" value="GNAT_dom"/>
</dbReference>
<dbReference type="InterPro" id="IPR052829">
    <property type="entry name" value="N-acetyltransferase_domain"/>
</dbReference>
<accession>A0A917CFS2</accession>
<dbReference type="AlphaFoldDB" id="A0A917CFS2"/>
<evidence type="ECO:0000313" key="3">
    <source>
        <dbReference type="Proteomes" id="UP000637643"/>
    </source>
</evidence>
<sequence length="157" mass="17664">MMIKLVHMDEATFQFFLSQSTSDYASDKINAGAWDPETAMKQSADAMTQSLPDGLHTEGAYIYSVVEISSGTQVGYVWFNVKEGRSGREAFIYDIYIFEPFQGKGYGKQAMLALEEEARALNIIRIGLHVFGQNKRAFELYQKVGYSVTDITMSKDL</sequence>
<dbReference type="GO" id="GO:0016747">
    <property type="term" value="F:acyltransferase activity, transferring groups other than amino-acyl groups"/>
    <property type="evidence" value="ECO:0007669"/>
    <property type="project" value="InterPro"/>
</dbReference>
<dbReference type="CDD" id="cd04301">
    <property type="entry name" value="NAT_SF"/>
    <property type="match status" value="1"/>
</dbReference>
<feature type="domain" description="N-acetyltransferase" evidence="1">
    <location>
        <begin position="3"/>
        <end position="157"/>
    </location>
</feature>
<keyword evidence="3" id="KW-1185">Reference proteome</keyword>
<organism evidence="2 3">
    <name type="scientific">Paenibacillus albidus</name>
    <dbReference type="NCBI Taxonomy" id="2041023"/>
    <lineage>
        <taxon>Bacteria</taxon>
        <taxon>Bacillati</taxon>
        <taxon>Bacillota</taxon>
        <taxon>Bacilli</taxon>
        <taxon>Bacillales</taxon>
        <taxon>Paenibacillaceae</taxon>
        <taxon>Paenibacillus</taxon>
    </lineage>
</organism>
<proteinExistence type="predicted"/>
<reference evidence="2" key="2">
    <citation type="submission" date="2020-09" db="EMBL/GenBank/DDBJ databases">
        <authorList>
            <person name="Sun Q."/>
            <person name="Zhou Y."/>
        </authorList>
    </citation>
    <scope>NUCLEOTIDE SEQUENCE</scope>
    <source>
        <strain evidence="2">CGMCC 1.16134</strain>
    </source>
</reference>
<dbReference type="PROSITE" id="PS51186">
    <property type="entry name" value="GNAT"/>
    <property type="match status" value="1"/>
</dbReference>
<reference evidence="2" key="1">
    <citation type="journal article" date="2014" name="Int. J. Syst. Evol. Microbiol.">
        <title>Complete genome sequence of Corynebacterium casei LMG S-19264T (=DSM 44701T), isolated from a smear-ripened cheese.</title>
        <authorList>
            <consortium name="US DOE Joint Genome Institute (JGI-PGF)"/>
            <person name="Walter F."/>
            <person name="Albersmeier A."/>
            <person name="Kalinowski J."/>
            <person name="Ruckert C."/>
        </authorList>
    </citation>
    <scope>NUCLEOTIDE SEQUENCE</scope>
    <source>
        <strain evidence="2">CGMCC 1.16134</strain>
    </source>
</reference>
<evidence type="ECO:0000313" key="2">
    <source>
        <dbReference type="EMBL" id="GGF87155.1"/>
    </source>
</evidence>
<name>A0A917CFS2_9BACL</name>